<evidence type="ECO:0000256" key="4">
    <source>
        <dbReference type="ARBA" id="ARBA00014389"/>
    </source>
</evidence>
<keyword evidence="5" id="KW-1139">Helical capsid protein</keyword>
<evidence type="ECO:0000313" key="17">
    <source>
        <dbReference type="Proteomes" id="UP000150235"/>
    </source>
</evidence>
<dbReference type="GeneID" id="21011833"/>
<proteinExistence type="inferred from homology"/>
<dbReference type="GO" id="GO:0030430">
    <property type="term" value="C:host cell cytoplasm"/>
    <property type="evidence" value="ECO:0007669"/>
    <property type="project" value="UniProtKB-SubCell"/>
</dbReference>
<comment type="similarity">
    <text evidence="3">Belongs to the vesiculovirus nucleocapsid protein family.</text>
</comment>
<reference evidence="16 17" key="1">
    <citation type="submission" date="2010-06" db="EMBL/GenBank/DDBJ databases">
        <title>Genetic diversity of rhabdoviruses.</title>
        <authorList>
            <person name="Palacios G."/>
            <person name="Savji N."/>
            <person name="Gogo S."/>
            <person name="Tesh R."/>
            <person name="Lipkin W."/>
        </authorList>
    </citation>
    <scope>NUCLEOTIDE SEQUENCE [LARGE SCALE GENOMIC DNA]</scope>
</reference>
<keyword evidence="8" id="KW-0694">RNA-binding</keyword>
<dbReference type="EMBL" id="HM566195">
    <property type="protein sequence ID" value="AEG25351.1"/>
    <property type="molecule type" value="Viral_cRNA"/>
</dbReference>
<evidence type="ECO:0000256" key="3">
    <source>
        <dbReference type="ARBA" id="ARBA00009733"/>
    </source>
</evidence>
<evidence type="ECO:0000256" key="5">
    <source>
        <dbReference type="ARBA" id="ARBA00022497"/>
    </source>
</evidence>
<dbReference type="Pfam" id="PF00945">
    <property type="entry name" value="Rhabdo_ncap"/>
    <property type="match status" value="1"/>
</dbReference>
<comment type="subcellular location">
    <subcellularLocation>
        <location evidence="1">Host cytoplasm</location>
    </subcellularLocation>
    <subcellularLocation>
        <location evidence="2">Virion</location>
    </subcellularLocation>
</comment>
<dbReference type="RefSeq" id="YP_009094384.1">
    <property type="nucleotide sequence ID" value="NC_025394.1"/>
</dbReference>
<dbReference type="KEGG" id="vg:21011833"/>
<dbReference type="OrthoDB" id="22890at10239"/>
<keyword evidence="6" id="KW-0167">Capsid protein</keyword>
<evidence type="ECO:0000256" key="2">
    <source>
        <dbReference type="ARBA" id="ARBA00004328"/>
    </source>
</evidence>
<dbReference type="GO" id="GO:0019013">
    <property type="term" value="C:viral nucleocapsid"/>
    <property type="evidence" value="ECO:0007669"/>
    <property type="project" value="UniProtKB-KW"/>
</dbReference>
<accession>I1SV87</accession>
<dbReference type="GO" id="GO:0003723">
    <property type="term" value="F:RNA binding"/>
    <property type="evidence" value="ECO:0007669"/>
    <property type="project" value="UniProtKB-KW"/>
</dbReference>
<dbReference type="InterPro" id="IPR000448">
    <property type="entry name" value="Rhabdo_ncapsid"/>
</dbReference>
<keyword evidence="11" id="KW-0687">Ribonucleoprotein</keyword>
<evidence type="ECO:0000256" key="13">
    <source>
        <dbReference type="ARBA" id="ARBA00049977"/>
    </source>
</evidence>
<dbReference type="GO" id="GO:0019029">
    <property type="term" value="C:helical viral capsid"/>
    <property type="evidence" value="ECO:0007669"/>
    <property type="project" value="UniProtKB-KW"/>
</dbReference>
<keyword evidence="7" id="KW-0946">Virion</keyword>
<evidence type="ECO:0000256" key="10">
    <source>
        <dbReference type="ARBA" id="ARBA00023200"/>
    </source>
</evidence>
<evidence type="ECO:0000256" key="11">
    <source>
        <dbReference type="ARBA" id="ARBA00023274"/>
    </source>
</evidence>
<evidence type="ECO:0000256" key="14">
    <source>
        <dbReference type="ARBA" id="ARBA00050000"/>
    </source>
</evidence>
<keyword evidence="9 16" id="KW-0543">Viral nucleoprotein</keyword>
<sequence length="324" mass="36890">MRIFDTLDVQEYTGVIPDGKASNDRTANDDTWLPMLILGLYRVGRATQEEYRKNLMNGLRMQCKLRNINAEDLVSESDDFYNLWGNDPNYLKLIAAIDMFFHHFKKHEEASLRYGTIVSRFKDCAALTTLAHLVKVSGMSVGDVMTWVLNQPVEDEVCRMMTPGQEIDKADSYMPYLIDLGLSTKSPYSSVKNPCFHFWGQLTALLIQSTRAKNARVPDDIPYQELTKASQLFAYAIGRSADLAQRFAINNKKYTREPADDDDALELSQEPPTGRNVVDWMAWWDDVGQVPTKDMEHFGRKAVHGLTDLRMKTIGAYAKSYFGN</sequence>
<dbReference type="Gene3D" id="1.10.3610.10">
    <property type="entry name" value="Nucleoprotein"/>
    <property type="match status" value="1"/>
</dbReference>
<evidence type="ECO:0000256" key="7">
    <source>
        <dbReference type="ARBA" id="ARBA00022844"/>
    </source>
</evidence>
<evidence type="ECO:0000256" key="6">
    <source>
        <dbReference type="ARBA" id="ARBA00022561"/>
    </source>
</evidence>
<dbReference type="Gene3D" id="1.10.3570.10">
    <property type="entry name" value="Rhabdovirus nucleocapsid protein like domain"/>
    <property type="match status" value="1"/>
</dbReference>
<keyword evidence="10" id="KW-1035">Host cytoplasm</keyword>
<evidence type="ECO:0000256" key="8">
    <source>
        <dbReference type="ARBA" id="ARBA00022884"/>
    </source>
</evidence>
<dbReference type="InterPro" id="IPR023330">
    <property type="entry name" value="Rhabdovirus_ncapsid_N"/>
</dbReference>
<evidence type="ECO:0000256" key="12">
    <source>
        <dbReference type="ARBA" id="ARBA00033344"/>
    </source>
</evidence>
<dbReference type="InterPro" id="IPR023331">
    <property type="entry name" value="Rhabdovirus_ncapsid_C"/>
</dbReference>
<evidence type="ECO:0000256" key="1">
    <source>
        <dbReference type="ARBA" id="ARBA00004192"/>
    </source>
</evidence>
<evidence type="ECO:0000313" key="16">
    <source>
        <dbReference type="EMBL" id="AEG25351.1"/>
    </source>
</evidence>
<comment type="subunit">
    <text evidence="14">Homomultimerizes to form the nucleocapsid. Binds to viral genomic RNA; this interaction contributes to the virion assembly. N in the nucleocapsid interacts (via C-terminus) with the P protein (via C-terminus); this interaction allows to package the L polymerase in the virion and positions the polymerase on the template, since P acts as a bridge between N and L. N(0) interacts with the P protein; this interaction prevents the uncontrolled aggregation of N(0). Interacts with the matrix protein (inner layer); this interaction contributes to the virion assembly. Interacts with the L polymerase.</text>
</comment>
<protein>
    <recommendedName>
        <fullName evidence="4">Nucleoprotein</fullName>
    </recommendedName>
    <alternativeName>
        <fullName evidence="12">Nucleocapsid protein</fullName>
    </alternativeName>
</protein>
<dbReference type="GO" id="GO:1990904">
    <property type="term" value="C:ribonucleoprotein complex"/>
    <property type="evidence" value="ECO:0007669"/>
    <property type="project" value="UniProtKB-KW"/>
</dbReference>
<comment type="function">
    <text evidence="13">Encapsidates the genome in a ratio of one N per nine ribonucleotides, protecting it from nucleases. The encapsidated genomic RNA is termed the NC and serves as template for transcription and replication. The nucleocapsid is bullet-shaped with the tip containing 8 turns of a conical spiral before reaching the helical cylindrical trunk. Nucleocapsid assembly is concomitant with replication, therefore viral replication depends on the intracellular concentration of free N, termed N(0). All replicative products are resistant to nucleases.</text>
</comment>
<dbReference type="Proteomes" id="UP000150235">
    <property type="component" value="Segment"/>
</dbReference>
<organism evidence="16 17">
    <name type="scientific">Vesiculovirus perinet</name>
    <dbReference type="NCBI Taxonomy" id="1972569"/>
    <lineage>
        <taxon>Viruses</taxon>
        <taxon>Riboviria</taxon>
        <taxon>Orthornavirae</taxon>
        <taxon>Negarnaviricota</taxon>
        <taxon>Haploviricotina</taxon>
        <taxon>Monjiviricetes</taxon>
        <taxon>Mononegavirales</taxon>
        <taxon>Rhabdoviridae</taxon>
        <taxon>Alpharhabdovirinae</taxon>
        <taxon>Vesiculovirus</taxon>
    </lineage>
</organism>
<feature type="domain" description="Rhabdovirus nucleocapsid" evidence="15">
    <location>
        <begin position="3"/>
        <end position="304"/>
    </location>
</feature>
<dbReference type="SUPFAM" id="SSF140809">
    <property type="entry name" value="Rhabdovirus nucleoprotein-like"/>
    <property type="match status" value="1"/>
</dbReference>
<dbReference type="InterPro" id="IPR035961">
    <property type="entry name" value="Rhabdovirus_nucleoprotein-like"/>
</dbReference>
<name>I1SV87_9RHAB</name>
<evidence type="ECO:0000256" key="9">
    <source>
        <dbReference type="ARBA" id="ARBA00023086"/>
    </source>
</evidence>
<evidence type="ECO:0000259" key="15">
    <source>
        <dbReference type="Pfam" id="PF00945"/>
    </source>
</evidence>
<keyword evidence="17" id="KW-1185">Reference proteome</keyword>